<evidence type="ECO:0000313" key="1">
    <source>
        <dbReference type="EMBL" id="WAQ97447.1"/>
    </source>
</evidence>
<reference evidence="1" key="1">
    <citation type="submission" date="2022-11" db="EMBL/GenBank/DDBJ databases">
        <title>Centuries of genome instability and evolution in soft-shell clam transmissible cancer (bioRxiv).</title>
        <authorList>
            <person name="Hart S.F.M."/>
            <person name="Yonemitsu M.A."/>
            <person name="Giersch R.M."/>
            <person name="Beal B.F."/>
            <person name="Arriagada G."/>
            <person name="Davis B.W."/>
            <person name="Ostrander E.A."/>
            <person name="Goff S.P."/>
            <person name="Metzger M.J."/>
        </authorList>
    </citation>
    <scope>NUCLEOTIDE SEQUENCE</scope>
    <source>
        <strain evidence="1">MELC-2E11</strain>
        <tissue evidence="1">Siphon/mantle</tissue>
    </source>
</reference>
<proteinExistence type="predicted"/>
<dbReference type="Proteomes" id="UP001164746">
    <property type="component" value="Chromosome 2"/>
</dbReference>
<keyword evidence="2" id="KW-1185">Reference proteome</keyword>
<dbReference type="SUPFAM" id="SSF50978">
    <property type="entry name" value="WD40 repeat-like"/>
    <property type="match status" value="1"/>
</dbReference>
<protein>
    <submittedName>
        <fullName evidence="1">LST8-like protein</fullName>
    </submittedName>
</protein>
<name>A0ABY7DIH9_MYAAR</name>
<organism evidence="1 2">
    <name type="scientific">Mya arenaria</name>
    <name type="common">Soft-shell clam</name>
    <dbReference type="NCBI Taxonomy" id="6604"/>
    <lineage>
        <taxon>Eukaryota</taxon>
        <taxon>Metazoa</taxon>
        <taxon>Spiralia</taxon>
        <taxon>Lophotrochozoa</taxon>
        <taxon>Mollusca</taxon>
        <taxon>Bivalvia</taxon>
        <taxon>Autobranchia</taxon>
        <taxon>Heteroconchia</taxon>
        <taxon>Euheterodonta</taxon>
        <taxon>Imparidentia</taxon>
        <taxon>Neoheterodontei</taxon>
        <taxon>Myida</taxon>
        <taxon>Myoidea</taxon>
        <taxon>Myidae</taxon>
        <taxon>Mya</taxon>
    </lineage>
</organism>
<sequence>MARLWSVDTGEVKKEYSGHQKAVVCLAFRDESIQKEGLEITAPIYSYTSYYLTFLTSFIVDISDDFKLIFFNQKKGDVIVFTLNVQRLET</sequence>
<dbReference type="InterPro" id="IPR015943">
    <property type="entry name" value="WD40/YVTN_repeat-like_dom_sf"/>
</dbReference>
<accession>A0ABY7DIH9</accession>
<dbReference type="Gene3D" id="2.130.10.10">
    <property type="entry name" value="YVTN repeat-like/Quinoprotein amine dehydrogenase"/>
    <property type="match status" value="1"/>
</dbReference>
<dbReference type="EMBL" id="CP111013">
    <property type="protein sequence ID" value="WAQ97447.1"/>
    <property type="molecule type" value="Genomic_DNA"/>
</dbReference>
<dbReference type="InterPro" id="IPR036322">
    <property type="entry name" value="WD40_repeat_dom_sf"/>
</dbReference>
<gene>
    <name evidence="1" type="ORF">MAR_030137</name>
</gene>
<evidence type="ECO:0000313" key="2">
    <source>
        <dbReference type="Proteomes" id="UP001164746"/>
    </source>
</evidence>